<dbReference type="KEGG" id="lxl:KDY119_02106"/>
<feature type="binding site" evidence="11">
    <location>
        <position position="307"/>
    </location>
    <ligand>
        <name>FMN</name>
        <dbReference type="ChEBI" id="CHEBI:58210"/>
    </ligand>
</feature>
<evidence type="ECO:0000256" key="5">
    <source>
        <dbReference type="ARBA" id="ARBA00022630"/>
    </source>
</evidence>
<dbReference type="GO" id="GO:0006207">
    <property type="term" value="P:'de novo' pyrimidine nucleobase biosynthetic process"/>
    <property type="evidence" value="ECO:0007669"/>
    <property type="project" value="UniProtKB-UniRule"/>
</dbReference>
<evidence type="ECO:0000313" key="14">
    <source>
        <dbReference type="Proteomes" id="UP000326702"/>
    </source>
</evidence>
<keyword evidence="9 11" id="KW-0472">Membrane</keyword>
<dbReference type="InterPro" id="IPR050074">
    <property type="entry name" value="DHO_dehydrogenase"/>
</dbReference>
<dbReference type="UniPathway" id="UPA00070">
    <property type="reaction ID" value="UER00946"/>
</dbReference>
<dbReference type="Proteomes" id="UP000326702">
    <property type="component" value="Chromosome"/>
</dbReference>
<comment type="pathway">
    <text evidence="3 11">Pyrimidine metabolism; UMP biosynthesis via de novo pathway; orotate from (S)-dihydroorotate (quinone route): step 1/1.</text>
</comment>
<feature type="binding site" evidence="11">
    <location>
        <position position="78"/>
    </location>
    <ligand>
        <name>substrate</name>
    </ligand>
</feature>
<feature type="domain" description="Dihydroorotate dehydrogenase catalytic" evidence="12">
    <location>
        <begin position="59"/>
        <end position="347"/>
    </location>
</feature>
<feature type="binding site" evidence="11">
    <location>
        <begin position="123"/>
        <end position="127"/>
    </location>
    <ligand>
        <name>substrate</name>
    </ligand>
</feature>
<dbReference type="EMBL" id="CP045529">
    <property type="protein sequence ID" value="QFU98590.1"/>
    <property type="molecule type" value="Genomic_DNA"/>
</dbReference>
<accession>A0A5P9QBT1</accession>
<keyword evidence="8 11" id="KW-0560">Oxidoreductase</keyword>
<dbReference type="CDD" id="cd04738">
    <property type="entry name" value="DHOD_2_like"/>
    <property type="match status" value="1"/>
</dbReference>
<evidence type="ECO:0000256" key="11">
    <source>
        <dbReference type="HAMAP-Rule" id="MF_00225"/>
    </source>
</evidence>
<proteinExistence type="inferred from homology"/>
<feature type="binding site" evidence="11">
    <location>
        <begin position="264"/>
        <end position="265"/>
    </location>
    <ligand>
        <name>substrate</name>
    </ligand>
</feature>
<dbReference type="GO" id="GO:0005886">
    <property type="term" value="C:plasma membrane"/>
    <property type="evidence" value="ECO:0007669"/>
    <property type="project" value="UniProtKB-SubCell"/>
</dbReference>
<gene>
    <name evidence="11 13" type="primary">pyrD</name>
    <name evidence="13" type="ORF">KDY119_02106</name>
</gene>
<feature type="binding site" evidence="11">
    <location>
        <position position="98"/>
    </location>
    <ligand>
        <name>FMN</name>
        <dbReference type="ChEBI" id="CHEBI:58210"/>
    </ligand>
</feature>
<dbReference type="Gene3D" id="3.20.20.70">
    <property type="entry name" value="Aldolase class I"/>
    <property type="match status" value="1"/>
</dbReference>
<evidence type="ECO:0000313" key="13">
    <source>
        <dbReference type="EMBL" id="QFU98590.1"/>
    </source>
</evidence>
<dbReference type="GO" id="GO:0044205">
    <property type="term" value="P:'de novo' UMP biosynthetic process"/>
    <property type="evidence" value="ECO:0007669"/>
    <property type="project" value="UniProtKB-UniRule"/>
</dbReference>
<dbReference type="GO" id="GO:0106430">
    <property type="term" value="F:dihydroorotate dehydrogenase (quinone) activity"/>
    <property type="evidence" value="ECO:0007669"/>
    <property type="project" value="UniProtKB-EC"/>
</dbReference>
<dbReference type="PANTHER" id="PTHR48109:SF4">
    <property type="entry name" value="DIHYDROOROTATE DEHYDROGENASE (QUINONE), MITOCHONDRIAL"/>
    <property type="match status" value="1"/>
</dbReference>
<comment type="subcellular location">
    <subcellularLocation>
        <location evidence="11">Cell membrane</location>
        <topology evidence="11">Peripheral membrane protein</topology>
    </subcellularLocation>
    <subcellularLocation>
        <location evidence="2">Membrane</location>
    </subcellularLocation>
</comment>
<dbReference type="NCBIfam" id="NF003648">
    <property type="entry name" value="PRK05286.2-1"/>
    <property type="match status" value="1"/>
</dbReference>
<evidence type="ECO:0000256" key="4">
    <source>
        <dbReference type="ARBA" id="ARBA00005359"/>
    </source>
</evidence>
<comment type="catalytic activity">
    <reaction evidence="10 11">
        <text>(S)-dihydroorotate + a quinone = orotate + a quinol</text>
        <dbReference type="Rhea" id="RHEA:30187"/>
        <dbReference type="ChEBI" id="CHEBI:24646"/>
        <dbReference type="ChEBI" id="CHEBI:30839"/>
        <dbReference type="ChEBI" id="CHEBI:30864"/>
        <dbReference type="ChEBI" id="CHEBI:132124"/>
        <dbReference type="EC" id="1.3.5.2"/>
    </reaction>
</comment>
<evidence type="ECO:0000256" key="3">
    <source>
        <dbReference type="ARBA" id="ARBA00005161"/>
    </source>
</evidence>
<dbReference type="Pfam" id="PF01180">
    <property type="entry name" value="DHO_dh"/>
    <property type="match status" value="1"/>
</dbReference>
<evidence type="ECO:0000256" key="2">
    <source>
        <dbReference type="ARBA" id="ARBA00004370"/>
    </source>
</evidence>
<keyword evidence="14" id="KW-1185">Reference proteome</keyword>
<dbReference type="NCBIfam" id="NF003652">
    <property type="entry name" value="PRK05286.2-5"/>
    <property type="match status" value="1"/>
</dbReference>
<dbReference type="SUPFAM" id="SSF51395">
    <property type="entry name" value="FMN-linked oxidoreductases"/>
    <property type="match status" value="1"/>
</dbReference>
<evidence type="ECO:0000259" key="12">
    <source>
        <dbReference type="Pfam" id="PF01180"/>
    </source>
</evidence>
<organism evidence="13 14">
    <name type="scientific">Luteimicrobium xylanilyticum</name>
    <dbReference type="NCBI Taxonomy" id="1133546"/>
    <lineage>
        <taxon>Bacteria</taxon>
        <taxon>Bacillati</taxon>
        <taxon>Actinomycetota</taxon>
        <taxon>Actinomycetes</taxon>
        <taxon>Micrococcales</taxon>
        <taxon>Luteimicrobium</taxon>
    </lineage>
</organism>
<evidence type="ECO:0000256" key="7">
    <source>
        <dbReference type="ARBA" id="ARBA00022975"/>
    </source>
</evidence>
<comment type="caution">
    <text evidence="11">Lacks conserved residue(s) required for the propagation of feature annotation.</text>
</comment>
<feature type="binding site" evidence="11">
    <location>
        <position position="278"/>
    </location>
    <ligand>
        <name>FMN</name>
        <dbReference type="ChEBI" id="CHEBI:58210"/>
    </ligand>
</feature>
<sequence length="356" mass="37221">MKVYAALFQGFFRHLDPEQAHHLAFSVIRAVGVVPGVRTVLRRTLAPFAESTTRGPGSVQALGRSFPAPLGLAGGFDKDALAVRGLATIGFAFVEIGTVTAHAQPGNEKPRLFRVLDQRAIRNRMGFNNRSAAAAAERLKRLRRTSGGRAVVVGANIGKTKVTPSADAAADYATSAGLLAPHADYLVVNVSSPNTPGLRDLQSVESLRPILVAVREAADTATTGSGGPRVPLLVKIAPDLVDDDVDAVADLVLELGLDGVVAVNTTIAHDLGPGGLSGPPLLPRGLDVVRRLRERLGAGPVIIGVGGITTVDDARAYLEAGADLLQGYTAFIYEGPFWASRINRALTTATPSEPGQ</sequence>
<feature type="binding site" evidence="11">
    <location>
        <position position="189"/>
    </location>
    <ligand>
        <name>FMN</name>
        <dbReference type="ChEBI" id="CHEBI:58210"/>
    </ligand>
</feature>
<dbReference type="InterPro" id="IPR005720">
    <property type="entry name" value="Dihydroorotate_DH_cat"/>
</dbReference>
<feature type="binding site" evidence="11">
    <location>
        <position position="263"/>
    </location>
    <ligand>
        <name>FMN</name>
        <dbReference type="ChEBI" id="CHEBI:58210"/>
    </ligand>
</feature>
<feature type="binding site" evidence="11">
    <location>
        <position position="194"/>
    </location>
    <ligand>
        <name>substrate</name>
    </ligand>
</feature>
<evidence type="ECO:0000256" key="8">
    <source>
        <dbReference type="ARBA" id="ARBA00023002"/>
    </source>
</evidence>
<reference evidence="13 14" key="1">
    <citation type="submission" date="2019-10" db="EMBL/GenBank/DDBJ databases">
        <title>Genome sequence of Luteimicrobium xylanilyticum HY-24.</title>
        <authorList>
            <person name="Kim D.Y."/>
            <person name="Park H.-Y."/>
        </authorList>
    </citation>
    <scope>NUCLEOTIDE SEQUENCE [LARGE SCALE GENOMIC DNA]</scope>
    <source>
        <strain evidence="13 14">HY-24</strain>
    </source>
</reference>
<dbReference type="PROSITE" id="PS00912">
    <property type="entry name" value="DHODEHASE_2"/>
    <property type="match status" value="1"/>
</dbReference>
<evidence type="ECO:0000256" key="10">
    <source>
        <dbReference type="ARBA" id="ARBA00048639"/>
    </source>
</evidence>
<dbReference type="EC" id="1.3.5.2" evidence="11"/>
<dbReference type="InterPro" id="IPR013785">
    <property type="entry name" value="Aldolase_TIM"/>
</dbReference>
<keyword evidence="5 11" id="KW-0285">Flavoprotein</keyword>
<feature type="binding site" evidence="11">
    <location>
        <position position="235"/>
    </location>
    <ligand>
        <name>FMN</name>
        <dbReference type="ChEBI" id="CHEBI:58210"/>
    </ligand>
</feature>
<dbReference type="HAMAP" id="MF_00225">
    <property type="entry name" value="DHO_dh_type2"/>
    <property type="match status" value="1"/>
</dbReference>
<feature type="binding site" evidence="11">
    <location>
        <position position="156"/>
    </location>
    <ligand>
        <name>FMN</name>
        <dbReference type="ChEBI" id="CHEBI:58210"/>
    </ligand>
</feature>
<keyword evidence="11" id="KW-1003">Cell membrane</keyword>
<dbReference type="GO" id="GO:0005737">
    <property type="term" value="C:cytoplasm"/>
    <property type="evidence" value="ECO:0007669"/>
    <property type="project" value="InterPro"/>
</dbReference>
<comment type="subunit">
    <text evidence="11">Monomer.</text>
</comment>
<feature type="binding site" evidence="11">
    <location>
        <begin position="328"/>
        <end position="329"/>
    </location>
    <ligand>
        <name>FMN</name>
        <dbReference type="ChEBI" id="CHEBI:58210"/>
    </ligand>
</feature>
<dbReference type="AlphaFoldDB" id="A0A5P9QBT1"/>
<dbReference type="RefSeq" id="WP_036949809.1">
    <property type="nucleotide sequence ID" value="NZ_BAABIH010000017.1"/>
</dbReference>
<dbReference type="PROSITE" id="PS00911">
    <property type="entry name" value="DHODEHASE_1"/>
    <property type="match status" value="1"/>
</dbReference>
<comment type="function">
    <text evidence="1 11">Catalyzes the conversion of dihydroorotate to orotate with quinone as electron acceptor.</text>
</comment>
<dbReference type="InterPro" id="IPR005719">
    <property type="entry name" value="Dihydroorotate_DH_2"/>
</dbReference>
<name>A0A5P9QBT1_9MICO</name>
<evidence type="ECO:0000256" key="6">
    <source>
        <dbReference type="ARBA" id="ARBA00022643"/>
    </source>
</evidence>
<keyword evidence="6 11" id="KW-0288">FMN</keyword>
<dbReference type="PANTHER" id="PTHR48109">
    <property type="entry name" value="DIHYDROOROTATE DEHYDROGENASE (QUINONE), MITOCHONDRIAL-RELATED"/>
    <property type="match status" value="1"/>
</dbReference>
<dbReference type="InterPro" id="IPR001295">
    <property type="entry name" value="Dihydroorotate_DH_CS"/>
</dbReference>
<feature type="active site" description="Nucleophile" evidence="11">
    <location>
        <position position="192"/>
    </location>
</feature>
<keyword evidence="7 11" id="KW-0665">Pyrimidine biosynthesis</keyword>
<comment type="cofactor">
    <cofactor evidence="11">
        <name>FMN</name>
        <dbReference type="ChEBI" id="CHEBI:58210"/>
    </cofactor>
    <text evidence="11">Binds 1 FMN per subunit.</text>
</comment>
<evidence type="ECO:0000256" key="1">
    <source>
        <dbReference type="ARBA" id="ARBA00003125"/>
    </source>
</evidence>
<evidence type="ECO:0000256" key="9">
    <source>
        <dbReference type="ARBA" id="ARBA00023136"/>
    </source>
</evidence>
<protein>
    <recommendedName>
        <fullName evidence="11">Dihydroorotate dehydrogenase (quinone)</fullName>
        <ecNumber evidence="11">1.3.5.2</ecNumber>
    </recommendedName>
    <alternativeName>
        <fullName evidence="11">DHOdehase</fullName>
        <shortName evidence="11">DHOD</shortName>
        <shortName evidence="11">DHODase</shortName>
    </alternativeName>
    <alternativeName>
        <fullName evidence="11">Dihydroorotate oxidase</fullName>
    </alternativeName>
</protein>
<feature type="binding site" evidence="11">
    <location>
        <position position="189"/>
    </location>
    <ligand>
        <name>substrate</name>
    </ligand>
</feature>
<dbReference type="NCBIfam" id="TIGR01036">
    <property type="entry name" value="pyrD_sub2"/>
    <property type="match status" value="1"/>
</dbReference>
<comment type="similarity">
    <text evidence="4 11">Belongs to the dihydroorotate dehydrogenase family. Type 2 subfamily.</text>
</comment>